<name>A8S3W0_ENTBW</name>
<dbReference type="HOGENOM" id="CLU_122889_0_0_9"/>
<feature type="compositionally biased region" description="Low complexity" evidence="1">
    <location>
        <begin position="135"/>
        <end position="147"/>
    </location>
</feature>
<keyword evidence="2" id="KW-0472">Membrane</keyword>
<dbReference type="PaxDb" id="411902-CLOBOL_06739"/>
<accession>A8S3W0</accession>
<evidence type="ECO:0000256" key="1">
    <source>
        <dbReference type="SAM" id="MobiDB-lite"/>
    </source>
</evidence>
<proteinExistence type="predicted"/>
<keyword evidence="2" id="KW-1133">Transmembrane helix</keyword>
<feature type="transmembrane region" description="Helical" evidence="2">
    <location>
        <begin position="12"/>
        <end position="33"/>
    </location>
</feature>
<comment type="caution">
    <text evidence="3">The sequence shown here is derived from an EMBL/GenBank/DDBJ whole genome shotgun (WGS) entry which is preliminary data.</text>
</comment>
<feature type="compositionally biased region" description="Polar residues" evidence="1">
    <location>
        <begin position="42"/>
        <end position="51"/>
    </location>
</feature>
<gene>
    <name evidence="3" type="ORF">CLOBOL_06739</name>
</gene>
<dbReference type="Pfam" id="PF20187">
    <property type="entry name" value="DUF6550"/>
    <property type="match status" value="1"/>
</dbReference>
<sequence length="200" mass="21691">MYMKLDDKQKKWMIIGSAVIVCMILVLLIAGQFKSEPAAVQETTQADQTTVAEPMIESSEEVRETVKVETKAETTAAPAKDQTDETVQQIQPEVTKPAKPKDEDRHDPTKKPNGETVTPTNPAVVEPQPTPETEPPVVTEPQPVEQPTEPPTEAPTEATESAPQEGMIYVPGFGWVTPSSSIGIDVDSDGDINKQVGIMD</sequence>
<evidence type="ECO:0000313" key="3">
    <source>
        <dbReference type="EMBL" id="EDP13107.1"/>
    </source>
</evidence>
<feature type="compositionally biased region" description="Basic and acidic residues" evidence="1">
    <location>
        <begin position="99"/>
        <end position="113"/>
    </location>
</feature>
<evidence type="ECO:0000313" key="4">
    <source>
        <dbReference type="Proteomes" id="UP000005396"/>
    </source>
</evidence>
<dbReference type="InterPro" id="IPR046680">
    <property type="entry name" value="DUF6550"/>
</dbReference>
<evidence type="ECO:0000256" key="2">
    <source>
        <dbReference type="SAM" id="Phobius"/>
    </source>
</evidence>
<dbReference type="eggNOG" id="ENOG502ZG82">
    <property type="taxonomic scope" value="Bacteria"/>
</dbReference>
<feature type="compositionally biased region" description="Basic and acidic residues" evidence="1">
    <location>
        <begin position="60"/>
        <end position="72"/>
    </location>
</feature>
<organism evidence="3 4">
    <name type="scientific">Enterocloster bolteae (strain ATCC BAA-613 / DSM 15670 / CCUG 46953 / JCM 12243 / WAL 16351)</name>
    <name type="common">Clostridium bolteae</name>
    <dbReference type="NCBI Taxonomy" id="411902"/>
    <lineage>
        <taxon>Bacteria</taxon>
        <taxon>Bacillati</taxon>
        <taxon>Bacillota</taxon>
        <taxon>Clostridia</taxon>
        <taxon>Lachnospirales</taxon>
        <taxon>Lachnospiraceae</taxon>
        <taxon>Enterocloster</taxon>
    </lineage>
</organism>
<reference evidence="3 4" key="2">
    <citation type="submission" date="2007-09" db="EMBL/GenBank/DDBJ databases">
        <title>Draft genome sequence of Clostridium bolteae (ATCC BAA-613).</title>
        <authorList>
            <person name="Sudarsanam P."/>
            <person name="Ley R."/>
            <person name="Guruge J."/>
            <person name="Turnbaugh P.J."/>
            <person name="Mahowald M."/>
            <person name="Liep D."/>
            <person name="Gordon J."/>
        </authorList>
    </citation>
    <scope>NUCLEOTIDE SEQUENCE [LARGE SCALE GENOMIC DNA]</scope>
    <source>
        <strain evidence="4">ATCC BAA-613 / DSM 15670 / CCUG 46953 / JCM 12243 / WAL 16351</strain>
    </source>
</reference>
<dbReference type="Proteomes" id="UP000005396">
    <property type="component" value="Unassembled WGS sequence"/>
</dbReference>
<dbReference type="AlphaFoldDB" id="A8S3W0"/>
<protein>
    <submittedName>
        <fullName evidence="3">Uncharacterized protein</fullName>
    </submittedName>
</protein>
<reference evidence="3 4" key="1">
    <citation type="submission" date="2007-08" db="EMBL/GenBank/DDBJ databases">
        <authorList>
            <person name="Fulton L."/>
            <person name="Clifton S."/>
            <person name="Fulton B."/>
            <person name="Xu J."/>
            <person name="Minx P."/>
            <person name="Pepin K.H."/>
            <person name="Johnson M."/>
            <person name="Thiruvilangam P."/>
            <person name="Bhonagiri V."/>
            <person name="Nash W.E."/>
            <person name="Mardis E.R."/>
            <person name="Wilson R.K."/>
        </authorList>
    </citation>
    <scope>NUCLEOTIDE SEQUENCE [LARGE SCALE GENOMIC DNA]</scope>
    <source>
        <strain evidence="4">ATCC BAA-613 / DSM 15670 / CCUG 46953 / JCM 12243 / WAL 16351</strain>
    </source>
</reference>
<keyword evidence="2" id="KW-0812">Transmembrane</keyword>
<dbReference type="EMBL" id="ABCC02000057">
    <property type="protein sequence ID" value="EDP13107.1"/>
    <property type="molecule type" value="Genomic_DNA"/>
</dbReference>
<feature type="region of interest" description="Disordered" evidence="1">
    <location>
        <begin position="42"/>
        <end position="165"/>
    </location>
</feature>
<feature type="compositionally biased region" description="Low complexity" evidence="1">
    <location>
        <begin position="154"/>
        <end position="165"/>
    </location>
</feature>